<evidence type="ECO:0000313" key="9">
    <source>
        <dbReference type="EMBL" id="ADG75591.1"/>
    </source>
</evidence>
<dbReference type="eggNOG" id="COG1009">
    <property type="taxonomic scope" value="Bacteria"/>
</dbReference>
<evidence type="ECO:0000256" key="4">
    <source>
        <dbReference type="ARBA" id="ARBA00023136"/>
    </source>
</evidence>
<dbReference type="PANTHER" id="PTHR42829:SF2">
    <property type="entry name" value="NADH-UBIQUINONE OXIDOREDUCTASE CHAIN 5"/>
    <property type="match status" value="1"/>
</dbReference>
<organism evidence="9 10">
    <name type="scientific">Cellulomonas flavigena (strain ATCC 482 / DSM 20109 / BCRC 11376 / JCM 18109 / NBRC 3775 / NCIMB 8073 / NRS 134)</name>
    <dbReference type="NCBI Taxonomy" id="446466"/>
    <lineage>
        <taxon>Bacteria</taxon>
        <taxon>Bacillati</taxon>
        <taxon>Actinomycetota</taxon>
        <taxon>Actinomycetes</taxon>
        <taxon>Micrococcales</taxon>
        <taxon>Cellulomonadaceae</taxon>
        <taxon>Cellulomonas</taxon>
    </lineage>
</organism>
<evidence type="ECO:0000256" key="3">
    <source>
        <dbReference type="ARBA" id="ARBA00022989"/>
    </source>
</evidence>
<gene>
    <name evidence="9" type="ordered locus">Cfla_2705</name>
</gene>
<evidence type="ECO:0000259" key="7">
    <source>
        <dbReference type="Pfam" id="PF00361"/>
    </source>
</evidence>
<dbReference type="KEGG" id="cfl:Cfla_2705"/>
<dbReference type="PRINTS" id="PR01435">
    <property type="entry name" value="NPOXDRDTASE5"/>
</dbReference>
<dbReference type="GO" id="GO:0008137">
    <property type="term" value="F:NADH dehydrogenase (ubiquinone) activity"/>
    <property type="evidence" value="ECO:0007669"/>
    <property type="project" value="InterPro"/>
</dbReference>
<dbReference type="InterPro" id="IPR001750">
    <property type="entry name" value="ND/Mrp_TM"/>
</dbReference>
<evidence type="ECO:0000256" key="6">
    <source>
        <dbReference type="SAM" id="Phobius"/>
    </source>
</evidence>
<feature type="transmembrane region" description="Helical" evidence="6">
    <location>
        <begin position="207"/>
        <end position="226"/>
    </location>
</feature>
<feature type="domain" description="NADH:quinone oxidoreductase/Mrp antiporter transmembrane" evidence="7">
    <location>
        <begin position="161"/>
        <end position="433"/>
    </location>
</feature>
<feature type="transmembrane region" description="Helical" evidence="6">
    <location>
        <begin position="31"/>
        <end position="48"/>
    </location>
</feature>
<dbReference type="AlphaFoldDB" id="D5UJ25"/>
<name>D5UJ25_CELFN</name>
<dbReference type="OrthoDB" id="9811798at2"/>
<proteinExistence type="predicted"/>
<feature type="transmembrane region" description="Helical" evidence="6">
    <location>
        <begin position="232"/>
        <end position="253"/>
    </location>
</feature>
<dbReference type="NCBIfam" id="NF005141">
    <property type="entry name" value="PRK06590.1"/>
    <property type="match status" value="1"/>
</dbReference>
<feature type="transmembrane region" description="Helical" evidence="6">
    <location>
        <begin position="304"/>
        <end position="325"/>
    </location>
</feature>
<feature type="transmembrane region" description="Helical" evidence="6">
    <location>
        <begin position="332"/>
        <end position="353"/>
    </location>
</feature>
<accession>D5UJ25</accession>
<dbReference type="EC" id="1.6.99.5" evidence="9"/>
<comment type="subcellular location">
    <subcellularLocation>
        <location evidence="1">Endomembrane system</location>
        <topology evidence="1">Multi-pass membrane protein</topology>
    </subcellularLocation>
    <subcellularLocation>
        <location evidence="5">Membrane</location>
        <topology evidence="5">Multi-pass membrane protein</topology>
    </subcellularLocation>
</comment>
<dbReference type="PANTHER" id="PTHR42829">
    <property type="entry name" value="NADH-UBIQUINONE OXIDOREDUCTASE CHAIN 5"/>
    <property type="match status" value="1"/>
</dbReference>
<dbReference type="EMBL" id="CP001964">
    <property type="protein sequence ID" value="ADG75591.1"/>
    <property type="molecule type" value="Genomic_DNA"/>
</dbReference>
<dbReference type="InterPro" id="IPR018393">
    <property type="entry name" value="NADHpl_OxRdtase_5_subgr"/>
</dbReference>
<dbReference type="GO" id="GO:0042773">
    <property type="term" value="P:ATP synthesis coupled electron transport"/>
    <property type="evidence" value="ECO:0007669"/>
    <property type="project" value="InterPro"/>
</dbReference>
<feature type="transmembrane region" description="Helical" evidence="6">
    <location>
        <begin position="144"/>
        <end position="161"/>
    </location>
</feature>
<dbReference type="Proteomes" id="UP000000849">
    <property type="component" value="Chromosome"/>
</dbReference>
<feature type="transmembrane region" description="Helical" evidence="6">
    <location>
        <begin position="55"/>
        <end position="79"/>
    </location>
</feature>
<feature type="transmembrane region" description="Helical" evidence="6">
    <location>
        <begin position="167"/>
        <end position="186"/>
    </location>
</feature>
<feature type="transmembrane region" description="Helical" evidence="6">
    <location>
        <begin position="359"/>
        <end position="380"/>
    </location>
</feature>
<feature type="transmembrane region" description="Helical" evidence="6">
    <location>
        <begin position="401"/>
        <end position="423"/>
    </location>
</feature>
<dbReference type="Pfam" id="PF00662">
    <property type="entry name" value="Proton_antipo_N"/>
    <property type="match status" value="1"/>
</dbReference>
<dbReference type="GO" id="GO:0012505">
    <property type="term" value="C:endomembrane system"/>
    <property type="evidence" value="ECO:0007669"/>
    <property type="project" value="UniProtKB-SubCell"/>
</dbReference>
<dbReference type="GO" id="GO:0015990">
    <property type="term" value="P:electron transport coupled proton transport"/>
    <property type="evidence" value="ECO:0007669"/>
    <property type="project" value="TreeGrafter"/>
</dbReference>
<evidence type="ECO:0000256" key="2">
    <source>
        <dbReference type="ARBA" id="ARBA00022692"/>
    </source>
</evidence>
<evidence type="ECO:0000256" key="5">
    <source>
        <dbReference type="RuleBase" id="RU000320"/>
    </source>
</evidence>
<reference evidence="9 10" key="1">
    <citation type="journal article" date="2010" name="Stand. Genomic Sci.">
        <title>Complete genome sequence of Cellulomonas flavigena type strain (134).</title>
        <authorList>
            <person name="Abt B."/>
            <person name="Foster B."/>
            <person name="Lapidus A."/>
            <person name="Clum A."/>
            <person name="Sun H."/>
            <person name="Pukall R."/>
            <person name="Lucas S."/>
            <person name="Glavina Del Rio T."/>
            <person name="Nolan M."/>
            <person name="Tice H."/>
            <person name="Cheng J.F."/>
            <person name="Pitluck S."/>
            <person name="Liolios K."/>
            <person name="Ivanova N."/>
            <person name="Mavromatis K."/>
            <person name="Ovchinnikova G."/>
            <person name="Pati A."/>
            <person name="Goodwin L."/>
            <person name="Chen A."/>
            <person name="Palaniappan K."/>
            <person name="Land M."/>
            <person name="Hauser L."/>
            <person name="Chang Y.J."/>
            <person name="Jeffries C.D."/>
            <person name="Rohde M."/>
            <person name="Goker M."/>
            <person name="Woyke T."/>
            <person name="Bristow J."/>
            <person name="Eisen J.A."/>
            <person name="Markowitz V."/>
            <person name="Hugenholtz P."/>
            <person name="Kyrpides N.C."/>
            <person name="Klenk H.P."/>
        </authorList>
    </citation>
    <scope>NUCLEOTIDE SEQUENCE [LARGE SCALE GENOMIC DNA]</scope>
    <source>
        <strain evidence="10">ATCC 482 / DSM 20109 / BCRC 11376 / JCM 18109 / NBRC 3775 / NCIMB 8073 / NRS 134</strain>
    </source>
</reference>
<dbReference type="PRINTS" id="PR01434">
    <property type="entry name" value="NADHDHGNASE5"/>
</dbReference>
<dbReference type="Pfam" id="PF00361">
    <property type="entry name" value="Proton_antipo_M"/>
    <property type="match status" value="1"/>
</dbReference>
<feature type="transmembrane region" description="Helical" evidence="6">
    <location>
        <begin position="443"/>
        <end position="466"/>
    </location>
</feature>
<dbReference type="NCBIfam" id="TIGR01974">
    <property type="entry name" value="NDH_I_L"/>
    <property type="match status" value="1"/>
</dbReference>
<sequence length="659" mass="69420">MHTLISLTAPAVLPAVDPVVAAPEWSGGQAAVWLVALPLLSAAVLLLLGRRADRWGHWIGVLASAGAFVVGLLLLVAVLGQPAGQRVHDVHLATWLDAGALSIDAGLRVDPLSLTFVMLVTFVGTLIHVYSVAYMEHDAARRRFFAYLNLFVAAMLLLVLADSYVLLFVGWEGVGLASYLLIGFWNHHTPYAVAAKKAFVANRVGDVGLLAAMGLLFATFGSLDFATVESGVAAASEGTLTAIGLMLLLAACGKSAQFPLQSWLGDAMAGPTPVSALIHAATMVTAGVYLIIRSGAVFAAAPTAQLVVAVVGAVTLLFGAIVGCAKDDIKKALAASTMSQIGYMVLAAGLGPIGYAFAIFHLVTHGFFKAGMFLGAGSVMHGMDDQVDMRRFGGLGRYMKITYFTFMAGWLAILGIPPFAGFFSKDKIIEAAFVPVDGQPWRAWVFGGVALLGAGITAFYMSRLFFMTFEGQKRWSTTREGKEQHPHESPALMVWPMIVLAVGSVGLGWVLSSVGFVEWLEPSVGHAEHHEPVLAIPLIVGLTLAAVALGLVLAWRRYAVTTVPVTPPLGTALTRAARVDLHQDAVNDALLVAPGQYLTRSLVYGDKAVVDGAVTGLGRLTVGVGDLVRRVQNGYARSYAAAMVLGVVVLAVVVLAVRG</sequence>
<feature type="domain" description="NADH-Ubiquinone oxidoreductase (complex I) chain 5 N-terminal" evidence="8">
    <location>
        <begin position="95"/>
        <end position="145"/>
    </location>
</feature>
<evidence type="ECO:0000259" key="8">
    <source>
        <dbReference type="Pfam" id="PF00662"/>
    </source>
</evidence>
<keyword evidence="3 6" id="KW-1133">Transmembrane helix</keyword>
<keyword evidence="2 5" id="KW-0812">Transmembrane</keyword>
<dbReference type="RefSeq" id="WP_013117923.1">
    <property type="nucleotide sequence ID" value="NC_014151.1"/>
</dbReference>
<feature type="transmembrane region" description="Helical" evidence="6">
    <location>
        <begin position="274"/>
        <end position="292"/>
    </location>
</feature>
<keyword evidence="4 6" id="KW-0472">Membrane</keyword>
<keyword evidence="9" id="KW-0560">Oxidoreductase</keyword>
<protein>
    <submittedName>
        <fullName evidence="9">Proton-translocating NADH-quinone oxidoreductase, chain L</fullName>
        <ecNumber evidence="9">1.6.99.5</ecNumber>
    </submittedName>
</protein>
<feature type="transmembrane region" description="Helical" evidence="6">
    <location>
        <begin position="639"/>
        <end position="657"/>
    </location>
</feature>
<dbReference type="Gene3D" id="1.20.5.2700">
    <property type="match status" value="1"/>
</dbReference>
<evidence type="ECO:0000256" key="1">
    <source>
        <dbReference type="ARBA" id="ARBA00004127"/>
    </source>
</evidence>
<feature type="transmembrane region" description="Helical" evidence="6">
    <location>
        <begin position="112"/>
        <end position="132"/>
    </location>
</feature>
<dbReference type="InterPro" id="IPR001516">
    <property type="entry name" value="Proton_antipo_N"/>
</dbReference>
<evidence type="ECO:0000313" key="10">
    <source>
        <dbReference type="Proteomes" id="UP000000849"/>
    </source>
</evidence>
<dbReference type="GO" id="GO:0016020">
    <property type="term" value="C:membrane"/>
    <property type="evidence" value="ECO:0007669"/>
    <property type="project" value="UniProtKB-SubCell"/>
</dbReference>
<dbReference type="InterPro" id="IPR003945">
    <property type="entry name" value="NU5C-like"/>
</dbReference>
<feature type="transmembrane region" description="Helical" evidence="6">
    <location>
        <begin position="492"/>
        <end position="514"/>
    </location>
</feature>
<dbReference type="GO" id="GO:0003954">
    <property type="term" value="F:NADH dehydrogenase activity"/>
    <property type="evidence" value="ECO:0007669"/>
    <property type="project" value="TreeGrafter"/>
</dbReference>
<dbReference type="HOGENOM" id="CLU_007100_6_0_11"/>
<keyword evidence="10" id="KW-1185">Reference proteome</keyword>
<dbReference type="STRING" id="446466.Cfla_2705"/>
<feature type="transmembrane region" description="Helical" evidence="6">
    <location>
        <begin position="534"/>
        <end position="555"/>
    </location>
</feature>